<dbReference type="AlphaFoldDB" id="A0A1X7NLE9"/>
<dbReference type="Pfam" id="PF00561">
    <property type="entry name" value="Abhydrolase_1"/>
    <property type="match status" value="1"/>
</dbReference>
<dbReference type="GO" id="GO:0046503">
    <property type="term" value="P:glycerolipid catabolic process"/>
    <property type="evidence" value="ECO:0007669"/>
    <property type="project" value="TreeGrafter"/>
</dbReference>
<gene>
    <name evidence="2" type="ORF">SAMN02982922_1965</name>
</gene>
<evidence type="ECO:0000259" key="1">
    <source>
        <dbReference type="Pfam" id="PF00561"/>
    </source>
</evidence>
<dbReference type="EMBL" id="FXBL01000004">
    <property type="protein sequence ID" value="SMH37844.1"/>
    <property type="molecule type" value="Genomic_DNA"/>
</dbReference>
<dbReference type="RefSeq" id="WP_085463998.1">
    <property type="nucleotide sequence ID" value="NZ_FXBL01000004.1"/>
</dbReference>
<dbReference type="GO" id="GO:0004806">
    <property type="term" value="F:triacylglycerol lipase activity"/>
    <property type="evidence" value="ECO:0007669"/>
    <property type="project" value="TreeGrafter"/>
</dbReference>
<proteinExistence type="predicted"/>
<evidence type="ECO:0000313" key="3">
    <source>
        <dbReference type="Proteomes" id="UP000193083"/>
    </source>
</evidence>
<feature type="domain" description="AB hydrolase-1" evidence="1">
    <location>
        <begin position="23"/>
        <end position="151"/>
    </location>
</feature>
<dbReference type="PANTHER" id="PTHR43433:SF5">
    <property type="entry name" value="AB HYDROLASE-1 DOMAIN-CONTAINING PROTEIN"/>
    <property type="match status" value="1"/>
</dbReference>
<dbReference type="OrthoDB" id="9798888at2"/>
<reference evidence="2 3" key="1">
    <citation type="submission" date="2017-04" db="EMBL/GenBank/DDBJ databases">
        <authorList>
            <person name="Afonso C.L."/>
            <person name="Miller P.J."/>
            <person name="Scott M.A."/>
            <person name="Spackman E."/>
            <person name="Goraichik I."/>
            <person name="Dimitrov K.M."/>
            <person name="Suarez D.L."/>
            <person name="Swayne D.E."/>
        </authorList>
    </citation>
    <scope>NUCLEOTIDE SEQUENCE [LARGE SCALE GENOMIC DNA]</scope>
    <source>
        <strain evidence="2 3">B5P</strain>
    </source>
</reference>
<dbReference type="InterPro" id="IPR000073">
    <property type="entry name" value="AB_hydrolase_1"/>
</dbReference>
<organism evidence="2 3">
    <name type="scientific">Mesorhizobium australicum</name>
    <dbReference type="NCBI Taxonomy" id="536018"/>
    <lineage>
        <taxon>Bacteria</taxon>
        <taxon>Pseudomonadati</taxon>
        <taxon>Pseudomonadota</taxon>
        <taxon>Alphaproteobacteria</taxon>
        <taxon>Hyphomicrobiales</taxon>
        <taxon>Phyllobacteriaceae</taxon>
        <taxon>Mesorhizobium</taxon>
    </lineage>
</organism>
<evidence type="ECO:0000313" key="2">
    <source>
        <dbReference type="EMBL" id="SMH37844.1"/>
    </source>
</evidence>
<dbReference type="Gene3D" id="3.40.50.1820">
    <property type="entry name" value="alpha/beta hydrolase"/>
    <property type="match status" value="1"/>
</dbReference>
<name>A0A1X7NLE9_9HYPH</name>
<dbReference type="PANTHER" id="PTHR43433">
    <property type="entry name" value="HYDROLASE, ALPHA/BETA FOLD FAMILY PROTEIN"/>
    <property type="match status" value="1"/>
</dbReference>
<sequence>MPSVQSNGITLAYESFGSPQDEAVLLVAGLGAQMLRWTDAFCAELAAKGFRVIRFDNRDAGRSTHLSGASAPDFAALAAAVAAGTAPDVPYTLADMAADTIGLMDALEIDKAHIVGRSMGGMIAQLVAATSPARVLSLTAIMSSSGAPGLPQAEPEVMAMMMRPGPSPTTDREGYVAHALAFARRIAGPGYPFDADAQREIVLGELAHGLDPAGTGRQVAAIAATGSLRPLFGAILAPTLVIHGADDPLVPIAAGEDIATHVAGARFLKIDGMGHDLPAPLNAQVIEAIVDNAGRVAGAGS</sequence>
<keyword evidence="3" id="KW-1185">Reference proteome</keyword>
<dbReference type="InterPro" id="IPR050471">
    <property type="entry name" value="AB_hydrolase"/>
</dbReference>
<accession>A0A1X7NLE9</accession>
<dbReference type="SUPFAM" id="SSF53474">
    <property type="entry name" value="alpha/beta-Hydrolases"/>
    <property type="match status" value="1"/>
</dbReference>
<dbReference type="InterPro" id="IPR029058">
    <property type="entry name" value="AB_hydrolase_fold"/>
</dbReference>
<dbReference type="Proteomes" id="UP000193083">
    <property type="component" value="Unassembled WGS sequence"/>
</dbReference>
<protein>
    <submittedName>
        <fullName evidence="2">Pimeloyl-ACP methyl ester carboxylesterase</fullName>
    </submittedName>
</protein>